<sequence length="103" mass="11540">MNSHHVPLPGQRPYDVFANCFGLSTDALEVGLRFPLDPVIEACLIEWQISPSQMAPNSWCYLVAFFWECYGSGVTPTQDLLMACFLSLPRAGWVVSDCPKWIS</sequence>
<dbReference type="AlphaFoldDB" id="A0A426YD29"/>
<dbReference type="Proteomes" id="UP000287651">
    <property type="component" value="Unassembled WGS sequence"/>
</dbReference>
<gene>
    <name evidence="1" type="ORF">B296_00048397</name>
</gene>
<name>A0A426YD29_ENSVE</name>
<comment type="caution">
    <text evidence="1">The sequence shown here is derived from an EMBL/GenBank/DDBJ whole genome shotgun (WGS) entry which is preliminary data.</text>
</comment>
<evidence type="ECO:0000313" key="1">
    <source>
        <dbReference type="EMBL" id="RRT49635.1"/>
    </source>
</evidence>
<proteinExistence type="predicted"/>
<accession>A0A426YD29</accession>
<organism evidence="1 2">
    <name type="scientific">Ensete ventricosum</name>
    <name type="common">Abyssinian banana</name>
    <name type="synonym">Musa ensete</name>
    <dbReference type="NCBI Taxonomy" id="4639"/>
    <lineage>
        <taxon>Eukaryota</taxon>
        <taxon>Viridiplantae</taxon>
        <taxon>Streptophyta</taxon>
        <taxon>Embryophyta</taxon>
        <taxon>Tracheophyta</taxon>
        <taxon>Spermatophyta</taxon>
        <taxon>Magnoliopsida</taxon>
        <taxon>Liliopsida</taxon>
        <taxon>Zingiberales</taxon>
        <taxon>Musaceae</taxon>
        <taxon>Ensete</taxon>
    </lineage>
</organism>
<reference evidence="1 2" key="1">
    <citation type="journal article" date="2014" name="Agronomy (Basel)">
        <title>A Draft Genome Sequence for Ensete ventricosum, the Drought-Tolerant Tree Against Hunger.</title>
        <authorList>
            <person name="Harrison J."/>
            <person name="Moore K.A."/>
            <person name="Paszkiewicz K."/>
            <person name="Jones T."/>
            <person name="Grant M."/>
            <person name="Ambacheew D."/>
            <person name="Muzemil S."/>
            <person name="Studholme D.J."/>
        </authorList>
    </citation>
    <scope>NUCLEOTIDE SEQUENCE [LARGE SCALE GENOMIC DNA]</scope>
</reference>
<protein>
    <submittedName>
        <fullName evidence="1">Uncharacterized protein</fullName>
    </submittedName>
</protein>
<evidence type="ECO:0000313" key="2">
    <source>
        <dbReference type="Proteomes" id="UP000287651"/>
    </source>
</evidence>
<dbReference type="EMBL" id="AMZH03013223">
    <property type="protein sequence ID" value="RRT49635.1"/>
    <property type="molecule type" value="Genomic_DNA"/>
</dbReference>